<dbReference type="EMBL" id="LEKV01007062">
    <property type="protein sequence ID" value="KVH20395.1"/>
    <property type="molecule type" value="Genomic_DNA"/>
</dbReference>
<comment type="caution">
    <text evidence="2">The sequence shown here is derived from an EMBL/GenBank/DDBJ whole genome shotgun (WGS) entry which is preliminary data.</text>
</comment>
<dbReference type="Proteomes" id="UP000243975">
    <property type="component" value="Unassembled WGS sequence"/>
</dbReference>
<feature type="compositionally biased region" description="Polar residues" evidence="1">
    <location>
        <begin position="34"/>
        <end position="43"/>
    </location>
</feature>
<proteinExistence type="predicted"/>
<organism evidence="2 3">
    <name type="scientific">Cynara cardunculus var. scolymus</name>
    <name type="common">Globe artichoke</name>
    <name type="synonym">Cynara scolymus</name>
    <dbReference type="NCBI Taxonomy" id="59895"/>
    <lineage>
        <taxon>Eukaryota</taxon>
        <taxon>Viridiplantae</taxon>
        <taxon>Streptophyta</taxon>
        <taxon>Embryophyta</taxon>
        <taxon>Tracheophyta</taxon>
        <taxon>Spermatophyta</taxon>
        <taxon>Magnoliopsida</taxon>
        <taxon>eudicotyledons</taxon>
        <taxon>Gunneridae</taxon>
        <taxon>Pentapetalae</taxon>
        <taxon>asterids</taxon>
        <taxon>campanulids</taxon>
        <taxon>Asterales</taxon>
        <taxon>Asteraceae</taxon>
        <taxon>Carduoideae</taxon>
        <taxon>Cardueae</taxon>
        <taxon>Carduinae</taxon>
        <taxon>Cynara</taxon>
    </lineage>
</organism>
<sequence>MGWIRTINLRIHLTNQDQCARNANQERDRRNFTPAISPSSETEGTLISSTICFFSMLSEKSFLMDSMISRKGLAPGISPPILTKASSSSCLASFSGEPLP</sequence>
<reference evidence="2 3" key="1">
    <citation type="journal article" date="2016" name="Sci. Rep.">
        <title>The genome sequence of the outbreeding globe artichoke constructed de novo incorporating a phase-aware low-pass sequencing strategy of F1 progeny.</title>
        <authorList>
            <person name="Scaglione D."/>
            <person name="Reyes-Chin-Wo S."/>
            <person name="Acquadro A."/>
            <person name="Froenicke L."/>
            <person name="Portis E."/>
            <person name="Beitel C."/>
            <person name="Tirone M."/>
            <person name="Mauro R."/>
            <person name="Lo Monaco A."/>
            <person name="Mauromicale G."/>
            <person name="Faccioli P."/>
            <person name="Cattivelli L."/>
            <person name="Rieseberg L."/>
            <person name="Michelmore R."/>
            <person name="Lanteri S."/>
        </authorList>
    </citation>
    <scope>NUCLEOTIDE SEQUENCE [LARGE SCALE GENOMIC DNA]</scope>
    <source>
        <strain evidence="2">2C</strain>
    </source>
</reference>
<protein>
    <submittedName>
        <fullName evidence="2">Uncharacterized protein</fullName>
    </submittedName>
</protein>
<feature type="region of interest" description="Disordered" evidence="1">
    <location>
        <begin position="20"/>
        <end position="43"/>
    </location>
</feature>
<evidence type="ECO:0000313" key="2">
    <source>
        <dbReference type="EMBL" id="KVH20395.1"/>
    </source>
</evidence>
<dbReference type="Gramene" id="KVH20395">
    <property type="protein sequence ID" value="KVH20395"/>
    <property type="gene ID" value="Ccrd_025899"/>
</dbReference>
<name>A0A118IJ61_CYNCS</name>
<accession>A0A118IJ61</accession>
<evidence type="ECO:0000256" key="1">
    <source>
        <dbReference type="SAM" id="MobiDB-lite"/>
    </source>
</evidence>
<evidence type="ECO:0000313" key="3">
    <source>
        <dbReference type="Proteomes" id="UP000243975"/>
    </source>
</evidence>
<gene>
    <name evidence="2" type="ORF">Ccrd_025899</name>
</gene>
<dbReference type="AlphaFoldDB" id="A0A118IJ61"/>
<keyword evidence="3" id="KW-1185">Reference proteome</keyword>